<organism evidence="1 2">
    <name type="scientific">Persea americana</name>
    <name type="common">Avocado</name>
    <dbReference type="NCBI Taxonomy" id="3435"/>
    <lineage>
        <taxon>Eukaryota</taxon>
        <taxon>Viridiplantae</taxon>
        <taxon>Streptophyta</taxon>
        <taxon>Embryophyta</taxon>
        <taxon>Tracheophyta</taxon>
        <taxon>Spermatophyta</taxon>
        <taxon>Magnoliopsida</taxon>
        <taxon>Magnoliidae</taxon>
        <taxon>Laurales</taxon>
        <taxon>Lauraceae</taxon>
        <taxon>Persea</taxon>
    </lineage>
</organism>
<keyword evidence="2" id="KW-1185">Reference proteome</keyword>
<comment type="caution">
    <text evidence="1">The sequence shown here is derived from an EMBL/GenBank/DDBJ whole genome shotgun (WGS) entry which is preliminary data.</text>
</comment>
<reference evidence="1 2" key="1">
    <citation type="journal article" date="2022" name="Hortic Res">
        <title>A haplotype resolved chromosomal level avocado genome allows analysis of novel avocado genes.</title>
        <authorList>
            <person name="Nath O."/>
            <person name="Fletcher S.J."/>
            <person name="Hayward A."/>
            <person name="Shaw L.M."/>
            <person name="Masouleh A.K."/>
            <person name="Furtado A."/>
            <person name="Henry R.J."/>
            <person name="Mitter N."/>
        </authorList>
    </citation>
    <scope>NUCLEOTIDE SEQUENCE [LARGE SCALE GENOMIC DNA]</scope>
    <source>
        <strain evidence="2">cv. Hass</strain>
    </source>
</reference>
<gene>
    <name evidence="1" type="ORF">MRB53_026441</name>
</gene>
<name>A0ACC2LI16_PERAE</name>
<accession>A0ACC2LI16</accession>
<evidence type="ECO:0000313" key="2">
    <source>
        <dbReference type="Proteomes" id="UP001234297"/>
    </source>
</evidence>
<proteinExistence type="predicted"/>
<evidence type="ECO:0000313" key="1">
    <source>
        <dbReference type="EMBL" id="KAJ8633105.1"/>
    </source>
</evidence>
<protein>
    <submittedName>
        <fullName evidence="1">Uncharacterized protein</fullName>
    </submittedName>
</protein>
<dbReference type="EMBL" id="CM056816">
    <property type="protein sequence ID" value="KAJ8633105.1"/>
    <property type="molecule type" value="Genomic_DNA"/>
</dbReference>
<sequence>MRLVKVFSLRRSFCQSDGFDISGKDTVPRQTAEYERLDKVYCGWLEKLMVRLTWSGCLASALGLQFYKKIFLSRQPATIV</sequence>
<dbReference type="Proteomes" id="UP001234297">
    <property type="component" value="Chromosome 8"/>
</dbReference>